<dbReference type="OrthoDB" id="5688154at2"/>
<dbReference type="Pfam" id="PF13876">
    <property type="entry name" value="Phage_gp49_66"/>
    <property type="match status" value="1"/>
</dbReference>
<evidence type="ECO:0000313" key="1">
    <source>
        <dbReference type="EMBL" id="PTW61431.1"/>
    </source>
</evidence>
<comment type="caution">
    <text evidence="1">The sequence shown here is derived from an EMBL/GenBank/DDBJ whole genome shotgun (WGS) entry which is preliminary data.</text>
</comment>
<protein>
    <submittedName>
        <fullName evidence="1">N4 Gp49/Sf6 Gp66 family protein</fullName>
    </submittedName>
</protein>
<gene>
    <name evidence="1" type="ORF">C8N35_102140</name>
</gene>
<organism evidence="1 2">
    <name type="scientific">Breoghania corrubedonensis</name>
    <dbReference type="NCBI Taxonomy" id="665038"/>
    <lineage>
        <taxon>Bacteria</taxon>
        <taxon>Pseudomonadati</taxon>
        <taxon>Pseudomonadota</taxon>
        <taxon>Alphaproteobacteria</taxon>
        <taxon>Hyphomicrobiales</taxon>
        <taxon>Stappiaceae</taxon>
        <taxon>Breoghania</taxon>
    </lineage>
</organism>
<keyword evidence="2" id="KW-1185">Reference proteome</keyword>
<dbReference type="InterPro" id="IPR025915">
    <property type="entry name" value="Phage_gp49_66"/>
</dbReference>
<dbReference type="AlphaFoldDB" id="A0A2T5VCE4"/>
<sequence length="100" mass="10958">MSKDEEAIEVELQAKRLTAKRITPDMLDAEIAGEDYHVFPGSCLTVCALTLRNGFTVTGESACASAANFDAEIGRTIARTNAREKLWPLLGFRLRDQLSA</sequence>
<accession>A0A2T5VCE4</accession>
<proteinExistence type="predicted"/>
<evidence type="ECO:0000313" key="2">
    <source>
        <dbReference type="Proteomes" id="UP000244081"/>
    </source>
</evidence>
<name>A0A2T5VCE4_9HYPH</name>
<dbReference type="EMBL" id="QAYG01000002">
    <property type="protein sequence ID" value="PTW61431.1"/>
    <property type="molecule type" value="Genomic_DNA"/>
</dbReference>
<dbReference type="RefSeq" id="WP_107989294.1">
    <property type="nucleotide sequence ID" value="NZ_QAYG01000002.1"/>
</dbReference>
<dbReference type="Proteomes" id="UP000244081">
    <property type="component" value="Unassembled WGS sequence"/>
</dbReference>
<reference evidence="1 2" key="1">
    <citation type="submission" date="2018-04" db="EMBL/GenBank/DDBJ databases">
        <title>Genomic Encyclopedia of Archaeal and Bacterial Type Strains, Phase II (KMG-II): from individual species to whole genera.</title>
        <authorList>
            <person name="Goeker M."/>
        </authorList>
    </citation>
    <scope>NUCLEOTIDE SEQUENCE [LARGE SCALE GENOMIC DNA]</scope>
    <source>
        <strain evidence="1 2">DSM 23382</strain>
    </source>
</reference>